<evidence type="ECO:0000313" key="2">
    <source>
        <dbReference type="EMBL" id="OBZ71090.1"/>
    </source>
</evidence>
<dbReference type="Proteomes" id="UP000092993">
    <property type="component" value="Unassembled WGS sequence"/>
</dbReference>
<name>A0A1C7M2A9_GRIFR</name>
<sequence length="399" mass="42856">MSDSSSSRTQWIYVDDTDIGMQYSGDWARKDLDDAYSHTLTCTAIEVHGYTFANNGSLIPVQATFSVDNLAPYYTTTPKVSKQASKCTWFYNEMLAEGQHTLVVHVVQASSDYPFCFDYIKYPPSQEILQPPQSSPATTTSSPDGVALCSRIPTGAIIGGVIGGITLLALALYSFSSGEGGNRSISASMVTTLVRKYMRVTLLSLSHVANSDSEPLITPFNTHAPPQSQPISPVFDLKSSHQPYDPSEISFPNTSEYSGASVSVIPPESGSEGRMNSTAPRREGYEQHASPTHTGSEPLITPFNTHAPPQSQPISPVDDLKSSIQLYDPIEVSFPNTSEYSGASVSVIPPESGSEGRMISTAPRHQGYEQHASPTQESLAASVQNVELSSTNQAASEAA</sequence>
<accession>A0A1C7M2A9</accession>
<dbReference type="EMBL" id="LUGG01000011">
    <property type="protein sequence ID" value="OBZ71090.1"/>
    <property type="molecule type" value="Genomic_DNA"/>
</dbReference>
<comment type="caution">
    <text evidence="2">The sequence shown here is derived from an EMBL/GenBank/DDBJ whole genome shotgun (WGS) entry which is preliminary data.</text>
</comment>
<gene>
    <name evidence="2" type="ORF">A0H81_08941</name>
</gene>
<feature type="compositionally biased region" description="Polar residues" evidence="1">
    <location>
        <begin position="217"/>
        <end position="231"/>
    </location>
</feature>
<feature type="region of interest" description="Disordered" evidence="1">
    <location>
        <begin position="349"/>
        <end position="399"/>
    </location>
</feature>
<proteinExistence type="predicted"/>
<feature type="compositionally biased region" description="Polar residues" evidence="1">
    <location>
        <begin position="372"/>
        <end position="399"/>
    </location>
</feature>
<feature type="region of interest" description="Disordered" evidence="1">
    <location>
        <begin position="217"/>
        <end position="316"/>
    </location>
</feature>
<keyword evidence="3" id="KW-1185">Reference proteome</keyword>
<organism evidence="2 3">
    <name type="scientific">Grifola frondosa</name>
    <name type="common">Maitake</name>
    <name type="synonym">Polyporus frondosus</name>
    <dbReference type="NCBI Taxonomy" id="5627"/>
    <lineage>
        <taxon>Eukaryota</taxon>
        <taxon>Fungi</taxon>
        <taxon>Dikarya</taxon>
        <taxon>Basidiomycota</taxon>
        <taxon>Agaricomycotina</taxon>
        <taxon>Agaricomycetes</taxon>
        <taxon>Polyporales</taxon>
        <taxon>Grifolaceae</taxon>
        <taxon>Grifola</taxon>
    </lineage>
</organism>
<evidence type="ECO:0000313" key="3">
    <source>
        <dbReference type="Proteomes" id="UP000092993"/>
    </source>
</evidence>
<evidence type="ECO:0000256" key="1">
    <source>
        <dbReference type="SAM" id="MobiDB-lite"/>
    </source>
</evidence>
<dbReference type="STRING" id="5627.A0A1C7M2A9"/>
<protein>
    <submittedName>
        <fullName evidence="2">Uncharacterized protein</fullName>
    </submittedName>
</protein>
<reference evidence="2 3" key="1">
    <citation type="submission" date="2016-03" db="EMBL/GenBank/DDBJ databases">
        <title>Whole genome sequencing of Grifola frondosa 9006-11.</title>
        <authorList>
            <person name="Min B."/>
            <person name="Park H."/>
            <person name="Kim J.-G."/>
            <person name="Cho H."/>
            <person name="Oh Y.-L."/>
            <person name="Kong W.-S."/>
            <person name="Choi I.-G."/>
        </authorList>
    </citation>
    <scope>NUCLEOTIDE SEQUENCE [LARGE SCALE GENOMIC DNA]</scope>
    <source>
        <strain evidence="2 3">9006-11</strain>
    </source>
</reference>
<feature type="compositionally biased region" description="Polar residues" evidence="1">
    <location>
        <begin position="302"/>
        <end position="314"/>
    </location>
</feature>
<dbReference type="AlphaFoldDB" id="A0A1C7M2A9"/>
<feature type="compositionally biased region" description="Polar residues" evidence="1">
    <location>
        <begin position="250"/>
        <end position="261"/>
    </location>
</feature>